<organism evidence="3 4">
    <name type="scientific">Protopolystoma xenopodis</name>
    <dbReference type="NCBI Taxonomy" id="117903"/>
    <lineage>
        <taxon>Eukaryota</taxon>
        <taxon>Metazoa</taxon>
        <taxon>Spiralia</taxon>
        <taxon>Lophotrochozoa</taxon>
        <taxon>Platyhelminthes</taxon>
        <taxon>Monogenea</taxon>
        <taxon>Polyopisthocotylea</taxon>
        <taxon>Polystomatidea</taxon>
        <taxon>Polystomatidae</taxon>
        <taxon>Protopolystoma</taxon>
    </lineage>
</organism>
<feature type="coiled-coil region" evidence="1">
    <location>
        <begin position="11"/>
        <end position="38"/>
    </location>
</feature>
<evidence type="ECO:0000256" key="2">
    <source>
        <dbReference type="SAM" id="MobiDB-lite"/>
    </source>
</evidence>
<accession>A0A3S5BI40</accession>
<dbReference type="Proteomes" id="UP000784294">
    <property type="component" value="Unassembled WGS sequence"/>
</dbReference>
<feature type="region of interest" description="Disordered" evidence="2">
    <location>
        <begin position="95"/>
        <end position="128"/>
    </location>
</feature>
<protein>
    <submittedName>
        <fullName evidence="3">Uncharacterized protein</fullName>
    </submittedName>
</protein>
<feature type="compositionally biased region" description="Polar residues" evidence="2">
    <location>
        <begin position="113"/>
        <end position="128"/>
    </location>
</feature>
<keyword evidence="1" id="KW-0175">Coiled coil</keyword>
<dbReference type="EMBL" id="CAAALY010071506">
    <property type="protein sequence ID" value="VEL25077.1"/>
    <property type="molecule type" value="Genomic_DNA"/>
</dbReference>
<evidence type="ECO:0000313" key="4">
    <source>
        <dbReference type="Proteomes" id="UP000784294"/>
    </source>
</evidence>
<dbReference type="AlphaFoldDB" id="A0A3S5BI40"/>
<feature type="compositionally biased region" description="Polar residues" evidence="2">
    <location>
        <begin position="95"/>
        <end position="106"/>
    </location>
</feature>
<evidence type="ECO:0000256" key="1">
    <source>
        <dbReference type="SAM" id="Coils"/>
    </source>
</evidence>
<reference evidence="3" key="1">
    <citation type="submission" date="2018-11" db="EMBL/GenBank/DDBJ databases">
        <authorList>
            <consortium name="Pathogen Informatics"/>
        </authorList>
    </citation>
    <scope>NUCLEOTIDE SEQUENCE</scope>
</reference>
<keyword evidence="4" id="KW-1185">Reference proteome</keyword>
<evidence type="ECO:0000313" key="3">
    <source>
        <dbReference type="EMBL" id="VEL25077.1"/>
    </source>
</evidence>
<comment type="caution">
    <text evidence="3">The sequence shown here is derived from an EMBL/GenBank/DDBJ whole genome shotgun (WGS) entry which is preliminary data.</text>
</comment>
<name>A0A3S5BI40_9PLAT</name>
<proteinExistence type="predicted"/>
<gene>
    <name evidence="3" type="ORF">PXEA_LOCUS18517</name>
</gene>
<sequence length="128" mass="13735">MAKFDEGLAFYAQMLLRLRNLHNEANLLSNRIEAITMTVTRSQTSGLSTSSQSPSSEIKVIPTSKTFLSLDTLPPASQFVSPSLCSATKPITDLTSASGLTPNSVLPSIPNKLLSSDPTPQDYTTGKF</sequence>